<sequence>MGDLHGEEKHFFDHLAEKSGIPQENWERAGNHQKKLYQEGKVFESQLPQLDSINCPMLLMKDNYEWVTADDQLAAFANSQSNRKISIFNHSGQFPRFEEPELYVKVIKEFISHSSGIY</sequence>
<accession>A0ABY8J1W5</accession>
<evidence type="ECO:0008006" key="3">
    <source>
        <dbReference type="Google" id="ProtNLM"/>
    </source>
</evidence>
<evidence type="ECO:0000313" key="1">
    <source>
        <dbReference type="EMBL" id="WFT76485.1"/>
    </source>
</evidence>
<proteinExistence type="predicted"/>
<dbReference type="EMBL" id="CP121671">
    <property type="protein sequence ID" value="WFT76485.1"/>
    <property type="molecule type" value="Genomic_DNA"/>
</dbReference>
<reference evidence="1 2" key="1">
    <citation type="submission" date="2023-04" db="EMBL/GenBank/DDBJ databases">
        <title>Genome sequence of Halobacillus naozhouensis KACC 21980.</title>
        <authorList>
            <person name="Kim S."/>
            <person name="Heo J."/>
            <person name="Kwon S.-W."/>
        </authorList>
    </citation>
    <scope>NUCLEOTIDE SEQUENCE [LARGE SCALE GENOMIC DNA]</scope>
    <source>
        <strain evidence="1 2">KCTC 13234</strain>
    </source>
</reference>
<dbReference type="SUPFAM" id="SSF53474">
    <property type="entry name" value="alpha/beta-Hydrolases"/>
    <property type="match status" value="1"/>
</dbReference>
<keyword evidence="2" id="KW-1185">Reference proteome</keyword>
<organism evidence="1 2">
    <name type="scientific">Halobacillus naozhouensis</name>
    <dbReference type="NCBI Taxonomy" id="554880"/>
    <lineage>
        <taxon>Bacteria</taxon>
        <taxon>Bacillati</taxon>
        <taxon>Bacillota</taxon>
        <taxon>Bacilli</taxon>
        <taxon>Bacillales</taxon>
        <taxon>Bacillaceae</taxon>
        <taxon>Halobacillus</taxon>
    </lineage>
</organism>
<dbReference type="Gene3D" id="3.40.50.1820">
    <property type="entry name" value="alpha/beta hydrolase"/>
    <property type="match status" value="1"/>
</dbReference>
<dbReference type="InterPro" id="IPR029058">
    <property type="entry name" value="AB_hydrolase_fold"/>
</dbReference>
<name>A0ABY8J1W5_9BACI</name>
<protein>
    <recommendedName>
        <fullName evidence="3">Alpha/beta hydrolase family protein</fullName>
    </recommendedName>
</protein>
<dbReference type="Proteomes" id="UP001221597">
    <property type="component" value="Chromosome"/>
</dbReference>
<gene>
    <name evidence="1" type="ORF">P9989_09030</name>
</gene>
<evidence type="ECO:0000313" key="2">
    <source>
        <dbReference type="Proteomes" id="UP001221597"/>
    </source>
</evidence>
<dbReference type="RefSeq" id="WP_283078438.1">
    <property type="nucleotide sequence ID" value="NZ_CP121671.1"/>
</dbReference>